<comment type="caution">
    <text evidence="3">The sequence shown here is derived from an EMBL/GenBank/DDBJ whole genome shotgun (WGS) entry which is preliminary data.</text>
</comment>
<evidence type="ECO:0000313" key="4">
    <source>
        <dbReference type="Proteomes" id="UP000291301"/>
    </source>
</evidence>
<protein>
    <recommendedName>
        <fullName evidence="5">PhnA-like protein</fullName>
    </recommendedName>
</protein>
<reference evidence="3 4" key="1">
    <citation type="journal article" date="2015" name="Antonie Van Leeuwenhoek">
        <title>Oricola cellulosilytica gen. nov., sp. nov., a cellulose-degrading bacterium of the family Phyllobacteriaceae isolated from surface seashore water, and emended descriptions of Mesorhizobium loti and Phyllobacterium myrsinacearum.</title>
        <authorList>
            <person name="Hameed A."/>
            <person name="Shahina M."/>
            <person name="Lai W.A."/>
            <person name="Lin S.Y."/>
            <person name="Young L.S."/>
            <person name="Liu Y.C."/>
            <person name="Hsu Y.H."/>
            <person name="Young C.C."/>
        </authorList>
    </citation>
    <scope>NUCLEOTIDE SEQUENCE [LARGE SCALE GENOMIC DNA]</scope>
    <source>
        <strain evidence="3 4">KCTC 52183</strain>
    </source>
</reference>
<feature type="transmembrane region" description="Helical" evidence="2">
    <location>
        <begin position="58"/>
        <end position="84"/>
    </location>
</feature>
<feature type="transmembrane region" description="Helical" evidence="2">
    <location>
        <begin position="144"/>
        <end position="171"/>
    </location>
</feature>
<feature type="region of interest" description="Disordered" evidence="1">
    <location>
        <begin position="1"/>
        <end position="46"/>
    </location>
</feature>
<feature type="transmembrane region" description="Helical" evidence="2">
    <location>
        <begin position="96"/>
        <end position="120"/>
    </location>
</feature>
<dbReference type="Proteomes" id="UP000291301">
    <property type="component" value="Unassembled WGS sequence"/>
</dbReference>
<evidence type="ECO:0008006" key="5">
    <source>
        <dbReference type="Google" id="ProtNLM"/>
    </source>
</evidence>
<dbReference type="RefSeq" id="WP_131568625.1">
    <property type="nucleotide sequence ID" value="NZ_JAINFK010000009.1"/>
</dbReference>
<organism evidence="3 4">
    <name type="scientific">Oricola cellulosilytica</name>
    <dbReference type="NCBI Taxonomy" id="1429082"/>
    <lineage>
        <taxon>Bacteria</taxon>
        <taxon>Pseudomonadati</taxon>
        <taxon>Pseudomonadota</taxon>
        <taxon>Alphaproteobacteria</taxon>
        <taxon>Hyphomicrobiales</taxon>
        <taxon>Ahrensiaceae</taxon>
        <taxon>Oricola</taxon>
    </lineage>
</organism>
<dbReference type="EMBL" id="SJST01000003">
    <property type="protein sequence ID" value="TCD14518.1"/>
    <property type="molecule type" value="Genomic_DNA"/>
</dbReference>
<name>A0A4R0PDL7_9HYPH</name>
<dbReference type="OrthoDB" id="7032238at2"/>
<evidence type="ECO:0000256" key="2">
    <source>
        <dbReference type="SAM" id="Phobius"/>
    </source>
</evidence>
<dbReference type="AlphaFoldDB" id="A0A4R0PDL7"/>
<keyword evidence="2" id="KW-0472">Membrane</keyword>
<gene>
    <name evidence="3" type="ORF">E0D97_10710</name>
</gene>
<keyword evidence="4" id="KW-1185">Reference proteome</keyword>
<evidence type="ECO:0000256" key="1">
    <source>
        <dbReference type="SAM" id="MobiDB-lite"/>
    </source>
</evidence>
<accession>A0A4R0PDL7</accession>
<proteinExistence type="predicted"/>
<keyword evidence="2" id="KW-0812">Transmembrane</keyword>
<sequence length="242" mass="24208">MAAKPADKTTGAAKTASSSTARPRSRTAAAKTATVETVAAAPSTPPAASGSYLEWGPVFGGAAIALALSMLLTQFGAGVGLSAAEEATLEGGGISWNVLVAGLWVILVALVSASAGGYVAGRMRTRFHDATEDESEFRDGTHGIVVWAVSSIVAMLALSVMTALASAGAAAEAEASATETTAEALRHAATVGVVFNFASAAGAALSAAAAWFAATTGGSHRDEGTVIHGVVPAYLRERFKRS</sequence>
<keyword evidence="2" id="KW-1133">Transmembrane helix</keyword>
<evidence type="ECO:0000313" key="3">
    <source>
        <dbReference type="EMBL" id="TCD14518.1"/>
    </source>
</evidence>
<feature type="transmembrane region" description="Helical" evidence="2">
    <location>
        <begin position="191"/>
        <end position="214"/>
    </location>
</feature>